<dbReference type="Proteomes" id="UP000824242">
    <property type="component" value="Unassembled WGS sequence"/>
</dbReference>
<evidence type="ECO:0000256" key="7">
    <source>
        <dbReference type="ARBA" id="ARBA00022840"/>
    </source>
</evidence>
<reference evidence="13" key="2">
    <citation type="journal article" date="2021" name="PeerJ">
        <title>Extensive microbial diversity within the chicken gut microbiome revealed by metagenomics and culture.</title>
        <authorList>
            <person name="Gilroy R."/>
            <person name="Ravi A."/>
            <person name="Getino M."/>
            <person name="Pursley I."/>
            <person name="Horton D.L."/>
            <person name="Alikhan N.F."/>
            <person name="Baker D."/>
            <person name="Gharbi K."/>
            <person name="Hall N."/>
            <person name="Watson M."/>
            <person name="Adriaenssens E.M."/>
            <person name="Foster-Nyarko E."/>
            <person name="Jarju S."/>
            <person name="Secka A."/>
            <person name="Antonio M."/>
            <person name="Oren A."/>
            <person name="Chaudhuri R.R."/>
            <person name="La Ragione R."/>
            <person name="Hildebrand F."/>
            <person name="Pallen M.J."/>
        </authorList>
    </citation>
    <scope>NUCLEOTIDE SEQUENCE</scope>
    <source>
        <strain evidence="13">ChiSxjej1B13-7958</strain>
    </source>
</reference>
<dbReference type="PIRSF" id="PIRSF001563">
    <property type="entry name" value="Folylpolyglu_synth"/>
    <property type="match status" value="1"/>
</dbReference>
<keyword evidence="5" id="KW-0479">Metal-binding</keyword>
<dbReference type="InterPro" id="IPR001645">
    <property type="entry name" value="Folylpolyglutamate_synth"/>
</dbReference>
<dbReference type="GO" id="GO:0046872">
    <property type="term" value="F:metal ion binding"/>
    <property type="evidence" value="ECO:0007669"/>
    <property type="project" value="UniProtKB-KW"/>
</dbReference>
<dbReference type="PROSITE" id="PS01012">
    <property type="entry name" value="FOLYLPOLYGLU_SYNT_2"/>
    <property type="match status" value="1"/>
</dbReference>
<keyword evidence="7" id="KW-0067">ATP-binding</keyword>
<dbReference type="InterPro" id="IPR013221">
    <property type="entry name" value="Mur_ligase_cen"/>
</dbReference>
<accession>A0A9D1AN31</accession>
<evidence type="ECO:0000313" key="13">
    <source>
        <dbReference type="EMBL" id="HIR47238.1"/>
    </source>
</evidence>
<evidence type="ECO:0000256" key="8">
    <source>
        <dbReference type="ARBA" id="ARBA00022842"/>
    </source>
</evidence>
<dbReference type="GO" id="GO:0005524">
    <property type="term" value="F:ATP binding"/>
    <property type="evidence" value="ECO:0007669"/>
    <property type="project" value="UniProtKB-KW"/>
</dbReference>
<dbReference type="SUPFAM" id="SSF53623">
    <property type="entry name" value="MurD-like peptide ligases, catalytic domain"/>
    <property type="match status" value="1"/>
</dbReference>
<proteinExistence type="inferred from homology"/>
<dbReference type="GO" id="GO:0005737">
    <property type="term" value="C:cytoplasm"/>
    <property type="evidence" value="ECO:0007669"/>
    <property type="project" value="TreeGrafter"/>
</dbReference>
<dbReference type="Gene3D" id="3.40.1190.10">
    <property type="entry name" value="Mur-like, catalytic domain"/>
    <property type="match status" value="1"/>
</dbReference>
<dbReference type="InterPro" id="IPR036615">
    <property type="entry name" value="Mur_ligase_C_dom_sf"/>
</dbReference>
<dbReference type="InterPro" id="IPR018109">
    <property type="entry name" value="Folylpolyglutamate_synth_CS"/>
</dbReference>
<dbReference type="Pfam" id="PF02875">
    <property type="entry name" value="Mur_ligase_C"/>
    <property type="match status" value="1"/>
</dbReference>
<dbReference type="GO" id="GO:0008841">
    <property type="term" value="F:dihydrofolate synthase activity"/>
    <property type="evidence" value="ECO:0007669"/>
    <property type="project" value="TreeGrafter"/>
</dbReference>
<evidence type="ECO:0000313" key="14">
    <source>
        <dbReference type="Proteomes" id="UP000824242"/>
    </source>
</evidence>
<name>A0A9D1AN31_9FIRM</name>
<dbReference type="EC" id="6.3.2.17" evidence="3"/>
<dbReference type="GO" id="GO:0004326">
    <property type="term" value="F:tetrahydrofolylpolyglutamate synthase activity"/>
    <property type="evidence" value="ECO:0007669"/>
    <property type="project" value="UniProtKB-EC"/>
</dbReference>
<feature type="domain" description="Mur ligase C-terminal" evidence="11">
    <location>
        <begin position="270"/>
        <end position="387"/>
    </location>
</feature>
<protein>
    <recommendedName>
        <fullName evidence="3">tetrahydrofolate synthase</fullName>
        <ecNumber evidence="3">6.3.2.17</ecNumber>
    </recommendedName>
    <alternativeName>
        <fullName evidence="9">Tetrahydrofolylpolyglutamate synthase</fullName>
    </alternativeName>
</protein>
<dbReference type="Pfam" id="PF08245">
    <property type="entry name" value="Mur_ligase_M"/>
    <property type="match status" value="1"/>
</dbReference>
<dbReference type="InterPro" id="IPR004101">
    <property type="entry name" value="Mur_ligase_C"/>
</dbReference>
<evidence type="ECO:0000259" key="11">
    <source>
        <dbReference type="Pfam" id="PF02875"/>
    </source>
</evidence>
<keyword evidence="4" id="KW-0436">Ligase</keyword>
<evidence type="ECO:0000259" key="12">
    <source>
        <dbReference type="Pfam" id="PF08245"/>
    </source>
</evidence>
<evidence type="ECO:0000256" key="6">
    <source>
        <dbReference type="ARBA" id="ARBA00022741"/>
    </source>
</evidence>
<dbReference type="NCBIfam" id="TIGR01499">
    <property type="entry name" value="folC"/>
    <property type="match status" value="1"/>
</dbReference>
<dbReference type="AlphaFoldDB" id="A0A9D1AN31"/>
<comment type="similarity">
    <text evidence="2">Belongs to the folylpolyglutamate synthase family.</text>
</comment>
<comment type="catalytic activity">
    <reaction evidence="10">
        <text>(6S)-5,6,7,8-tetrahydrofolyl-(gamma-L-Glu)(n) + L-glutamate + ATP = (6S)-5,6,7,8-tetrahydrofolyl-(gamma-L-Glu)(n+1) + ADP + phosphate + H(+)</text>
        <dbReference type="Rhea" id="RHEA:10580"/>
        <dbReference type="Rhea" id="RHEA-COMP:14738"/>
        <dbReference type="Rhea" id="RHEA-COMP:14740"/>
        <dbReference type="ChEBI" id="CHEBI:15378"/>
        <dbReference type="ChEBI" id="CHEBI:29985"/>
        <dbReference type="ChEBI" id="CHEBI:30616"/>
        <dbReference type="ChEBI" id="CHEBI:43474"/>
        <dbReference type="ChEBI" id="CHEBI:141005"/>
        <dbReference type="ChEBI" id="CHEBI:456216"/>
        <dbReference type="EC" id="6.3.2.17"/>
    </reaction>
</comment>
<evidence type="ECO:0000256" key="2">
    <source>
        <dbReference type="ARBA" id="ARBA00008276"/>
    </source>
</evidence>
<dbReference type="InterPro" id="IPR036565">
    <property type="entry name" value="Mur-like_cat_sf"/>
</dbReference>
<organism evidence="13 14">
    <name type="scientific">Candidatus Caccousia avicola</name>
    <dbReference type="NCBI Taxonomy" id="2840721"/>
    <lineage>
        <taxon>Bacteria</taxon>
        <taxon>Bacillati</taxon>
        <taxon>Bacillota</taxon>
        <taxon>Clostridia</taxon>
        <taxon>Eubacteriales</taxon>
        <taxon>Oscillospiraceae</taxon>
        <taxon>Oscillospiraceae incertae sedis</taxon>
        <taxon>Candidatus Caccousia</taxon>
    </lineage>
</organism>
<dbReference type="Gene3D" id="3.90.190.20">
    <property type="entry name" value="Mur ligase, C-terminal domain"/>
    <property type="match status" value="1"/>
</dbReference>
<dbReference type="PANTHER" id="PTHR11136">
    <property type="entry name" value="FOLYLPOLYGLUTAMATE SYNTHASE-RELATED"/>
    <property type="match status" value="1"/>
</dbReference>
<comment type="caution">
    <text evidence="13">The sequence shown here is derived from an EMBL/GenBank/DDBJ whole genome shotgun (WGS) entry which is preliminary data.</text>
</comment>
<dbReference type="SUPFAM" id="SSF53244">
    <property type="entry name" value="MurD-like peptide ligases, peptide-binding domain"/>
    <property type="match status" value="1"/>
</dbReference>
<dbReference type="FunFam" id="3.40.1190.10:FF:000011">
    <property type="entry name" value="Folylpolyglutamate synthase/dihydrofolate synthase"/>
    <property type="match status" value="1"/>
</dbReference>
<evidence type="ECO:0000256" key="5">
    <source>
        <dbReference type="ARBA" id="ARBA00022723"/>
    </source>
</evidence>
<feature type="domain" description="Mur ligase central" evidence="12">
    <location>
        <begin position="20"/>
        <end position="242"/>
    </location>
</feature>
<dbReference type="PROSITE" id="PS01011">
    <property type="entry name" value="FOLYLPOLYGLU_SYNT_1"/>
    <property type="match status" value="1"/>
</dbReference>
<dbReference type="PANTHER" id="PTHR11136:SF0">
    <property type="entry name" value="DIHYDROFOLATE SYNTHETASE-RELATED"/>
    <property type="match status" value="1"/>
</dbReference>
<evidence type="ECO:0000256" key="1">
    <source>
        <dbReference type="ARBA" id="ARBA00001946"/>
    </source>
</evidence>
<reference evidence="13" key="1">
    <citation type="submission" date="2020-10" db="EMBL/GenBank/DDBJ databases">
        <authorList>
            <person name="Gilroy R."/>
        </authorList>
    </citation>
    <scope>NUCLEOTIDE SEQUENCE</scope>
    <source>
        <strain evidence="13">ChiSxjej1B13-7958</strain>
    </source>
</reference>
<evidence type="ECO:0000256" key="3">
    <source>
        <dbReference type="ARBA" id="ARBA00013025"/>
    </source>
</evidence>
<comment type="cofactor">
    <cofactor evidence="1">
        <name>Mg(2+)</name>
        <dbReference type="ChEBI" id="CHEBI:18420"/>
    </cofactor>
</comment>
<evidence type="ECO:0000256" key="4">
    <source>
        <dbReference type="ARBA" id="ARBA00022598"/>
    </source>
</evidence>
<evidence type="ECO:0000256" key="9">
    <source>
        <dbReference type="ARBA" id="ARBA00030592"/>
    </source>
</evidence>
<evidence type="ECO:0000256" key="10">
    <source>
        <dbReference type="ARBA" id="ARBA00047493"/>
    </source>
</evidence>
<sequence>MQHLLARLGNPQKELKCVHVAGTNGKGSTCALLASILQRAGYRTGLYTSPHLTDFSERIRIDGEEIPHDEVVRLAQRVLTEAEACRAEGFPLTEFELITAMAFLWFREQGCAVCVLETGLGGRCDATNVIESPLLTVLTSISLDHTKILGDTIEQIAFEKSGILKQGVPCVCYPDLPRAAEGVIRMTAQVQSARLVVAPLKDLTFVDASLRGTRLLTERSMPLTLPLLGEHQMKNAAVVLACVKELRALGWEIPDSAVQEGFANVSFPARMEVLSETPPVLLDGAHNPDGTAALAKAVKKYVTKKRVIGVCGMMEDKNVREAVRKLDGVMEKVYTVAPDSPRAMSAQALAEEWERRRIDAVPVSSVQEALEKALEEGAQRGVLVCGSLYLAGEARPLLKKLLNQA</sequence>
<keyword evidence="6" id="KW-0547">Nucleotide-binding</keyword>
<gene>
    <name evidence="13" type="ORF">IAB89_06210</name>
</gene>
<keyword evidence="8" id="KW-0460">Magnesium</keyword>
<dbReference type="EMBL" id="DVGZ01000063">
    <property type="protein sequence ID" value="HIR47238.1"/>
    <property type="molecule type" value="Genomic_DNA"/>
</dbReference>